<protein>
    <recommendedName>
        <fullName evidence="4">N-acetyltransferase domain-containing protein</fullName>
    </recommendedName>
</protein>
<keyword evidence="2" id="KW-0808">Transferase</keyword>
<evidence type="ECO:0000313" key="6">
    <source>
        <dbReference type="Proteomes" id="UP001209570"/>
    </source>
</evidence>
<comment type="caution">
    <text evidence="5">The sequence shown here is derived from an EMBL/GenBank/DDBJ whole genome shotgun (WGS) entry which is preliminary data.</text>
</comment>
<dbReference type="GO" id="GO:0008080">
    <property type="term" value="F:N-acetyltransferase activity"/>
    <property type="evidence" value="ECO:0007669"/>
    <property type="project" value="InterPro"/>
</dbReference>
<organism evidence="5 6">
    <name type="scientific">Pythium insidiosum</name>
    <name type="common">Pythiosis disease agent</name>
    <dbReference type="NCBI Taxonomy" id="114742"/>
    <lineage>
        <taxon>Eukaryota</taxon>
        <taxon>Sar</taxon>
        <taxon>Stramenopiles</taxon>
        <taxon>Oomycota</taxon>
        <taxon>Peronosporomycetes</taxon>
        <taxon>Pythiales</taxon>
        <taxon>Pythiaceae</taxon>
        <taxon>Pythium</taxon>
    </lineage>
</organism>
<keyword evidence="6" id="KW-1185">Reference proteome</keyword>
<dbReference type="SUPFAM" id="SSF55729">
    <property type="entry name" value="Acyl-CoA N-acyltransferases (Nat)"/>
    <property type="match status" value="1"/>
</dbReference>
<dbReference type="AlphaFoldDB" id="A0AAD5M9T6"/>
<dbReference type="PANTHER" id="PTHR13256:SF16">
    <property type="entry name" value="ALPHA_BETA-TUBULIN-N-ACETYLTRANSFERASE 9"/>
    <property type="match status" value="1"/>
</dbReference>
<gene>
    <name evidence="5" type="ORF">P43SY_005776</name>
</gene>
<dbReference type="Pfam" id="PF13302">
    <property type="entry name" value="Acetyltransf_3"/>
    <property type="match status" value="1"/>
</dbReference>
<dbReference type="InterPro" id="IPR039135">
    <property type="entry name" value="NAT9-like"/>
</dbReference>
<dbReference type="EMBL" id="JAKCXM010000002">
    <property type="protein sequence ID" value="KAJ0409882.1"/>
    <property type="molecule type" value="Genomic_DNA"/>
</dbReference>
<evidence type="ECO:0000256" key="3">
    <source>
        <dbReference type="ARBA" id="ARBA00023315"/>
    </source>
</evidence>
<dbReference type="PROSITE" id="PS51186">
    <property type="entry name" value="GNAT"/>
    <property type="match status" value="1"/>
</dbReference>
<sequence>MLDNANLVILGSKVTLVPYEREHVAKYHQWMADPWLQGTFRRGTQTTASEPLSMEEEYAMQQTWRNDPKKCTFIVLERAVSDAVASWTDDAALARMAGDVNLFFNDDEDPHNCEIEIMIAESKYRRCGFAREAVQLMMAYASSELHVTRFYCKIHETNEASLTLFKSLGYKECNYVKAFEEFELELHPKDNWEEVVDQVLSRCQLHRAQSS</sequence>
<name>A0AAD5M9T6_PYTIN</name>
<keyword evidence="3" id="KW-0012">Acyltransferase</keyword>
<comment type="similarity">
    <text evidence="1">Belongs to the acetyltransferase family. GNAT subfamily.</text>
</comment>
<evidence type="ECO:0000313" key="5">
    <source>
        <dbReference type="EMBL" id="KAJ0409882.1"/>
    </source>
</evidence>
<dbReference type="InterPro" id="IPR000182">
    <property type="entry name" value="GNAT_dom"/>
</dbReference>
<dbReference type="Proteomes" id="UP001209570">
    <property type="component" value="Unassembled WGS sequence"/>
</dbReference>
<evidence type="ECO:0000256" key="1">
    <source>
        <dbReference type="ARBA" id="ARBA00009342"/>
    </source>
</evidence>
<reference evidence="5" key="1">
    <citation type="submission" date="2021-12" db="EMBL/GenBank/DDBJ databases">
        <title>Prjna785345.</title>
        <authorList>
            <person name="Rujirawat T."/>
            <person name="Krajaejun T."/>
        </authorList>
    </citation>
    <scope>NUCLEOTIDE SEQUENCE</scope>
    <source>
        <strain evidence="5">Pi057C3</strain>
    </source>
</reference>
<dbReference type="Gene3D" id="3.40.630.30">
    <property type="match status" value="1"/>
</dbReference>
<accession>A0AAD5M9T6</accession>
<evidence type="ECO:0000256" key="2">
    <source>
        <dbReference type="ARBA" id="ARBA00022679"/>
    </source>
</evidence>
<feature type="domain" description="N-acetyltransferase" evidence="4">
    <location>
        <begin position="14"/>
        <end position="191"/>
    </location>
</feature>
<proteinExistence type="inferred from homology"/>
<dbReference type="InterPro" id="IPR016181">
    <property type="entry name" value="Acyl_CoA_acyltransferase"/>
</dbReference>
<dbReference type="PANTHER" id="PTHR13256">
    <property type="entry name" value="N-ACETYLTRANSFERASE 9"/>
    <property type="match status" value="1"/>
</dbReference>
<evidence type="ECO:0000259" key="4">
    <source>
        <dbReference type="PROSITE" id="PS51186"/>
    </source>
</evidence>